<reference evidence="1" key="2">
    <citation type="journal article" date="2015" name="Fish Shellfish Immunol.">
        <title>Early steps in the European eel (Anguilla anguilla)-Vibrio vulnificus interaction in the gills: Role of the RtxA13 toxin.</title>
        <authorList>
            <person name="Callol A."/>
            <person name="Pajuelo D."/>
            <person name="Ebbesson L."/>
            <person name="Teles M."/>
            <person name="MacKenzie S."/>
            <person name="Amaro C."/>
        </authorList>
    </citation>
    <scope>NUCLEOTIDE SEQUENCE</scope>
</reference>
<protein>
    <submittedName>
        <fullName evidence="1">Uncharacterized protein</fullName>
    </submittedName>
</protein>
<dbReference type="AlphaFoldDB" id="A0A0E9R1Q1"/>
<proteinExistence type="predicted"/>
<name>A0A0E9R1Q1_ANGAN</name>
<reference evidence="1" key="1">
    <citation type="submission" date="2014-11" db="EMBL/GenBank/DDBJ databases">
        <authorList>
            <person name="Amaro Gonzalez C."/>
        </authorList>
    </citation>
    <scope>NUCLEOTIDE SEQUENCE</scope>
</reference>
<evidence type="ECO:0000313" key="1">
    <source>
        <dbReference type="EMBL" id="JAH23111.1"/>
    </source>
</evidence>
<organism evidence="1">
    <name type="scientific">Anguilla anguilla</name>
    <name type="common">European freshwater eel</name>
    <name type="synonym">Muraena anguilla</name>
    <dbReference type="NCBI Taxonomy" id="7936"/>
    <lineage>
        <taxon>Eukaryota</taxon>
        <taxon>Metazoa</taxon>
        <taxon>Chordata</taxon>
        <taxon>Craniata</taxon>
        <taxon>Vertebrata</taxon>
        <taxon>Euteleostomi</taxon>
        <taxon>Actinopterygii</taxon>
        <taxon>Neopterygii</taxon>
        <taxon>Teleostei</taxon>
        <taxon>Anguilliformes</taxon>
        <taxon>Anguillidae</taxon>
        <taxon>Anguilla</taxon>
    </lineage>
</organism>
<accession>A0A0E9R1Q1</accession>
<sequence>MRGRRWCHSRPDLYHVCRLQGPSNCQSDPVSFVMKQQPIKGSGLRARLSPTLRCSRTCGSPPVE</sequence>
<dbReference type="EMBL" id="GBXM01085466">
    <property type="protein sequence ID" value="JAH23111.1"/>
    <property type="molecule type" value="Transcribed_RNA"/>
</dbReference>